<sequence>MNTSKVADETSADSDIDDSGGLGKGLANQAYEALVDLIFSRELQQGDLVQERMLALQLGISRTPLRAAMHRLEGERILERRGGRLVVRQVTLQEIMEALHVRRLLESEAAAKAAGKVPKPLLDGLRRRIQTLLELDDPASPEHQALDADLHGAVIEWCGNQMLGEMIDEVRRKTRMFSLKRLNNRLAPVCLEHLAMVDALERGDGPAAAAETARHIDNIRQSIIDKLAG</sequence>
<dbReference type="Gene3D" id="1.10.10.10">
    <property type="entry name" value="Winged helix-like DNA-binding domain superfamily/Winged helix DNA-binding domain"/>
    <property type="match status" value="1"/>
</dbReference>
<dbReference type="InterPro" id="IPR000524">
    <property type="entry name" value="Tscrpt_reg_HTH_GntR"/>
</dbReference>
<organism evidence="5 6">
    <name type="scientific">Xylophilus rhododendri</name>
    <dbReference type="NCBI Taxonomy" id="2697032"/>
    <lineage>
        <taxon>Bacteria</taxon>
        <taxon>Pseudomonadati</taxon>
        <taxon>Pseudomonadota</taxon>
        <taxon>Betaproteobacteria</taxon>
        <taxon>Burkholderiales</taxon>
        <taxon>Xylophilus</taxon>
    </lineage>
</organism>
<dbReference type="SUPFAM" id="SSF46785">
    <property type="entry name" value="Winged helix' DNA-binding domain"/>
    <property type="match status" value="1"/>
</dbReference>
<evidence type="ECO:0000256" key="1">
    <source>
        <dbReference type="ARBA" id="ARBA00023015"/>
    </source>
</evidence>
<dbReference type="InterPro" id="IPR011711">
    <property type="entry name" value="GntR_C"/>
</dbReference>
<evidence type="ECO:0000259" key="4">
    <source>
        <dbReference type="PROSITE" id="PS50949"/>
    </source>
</evidence>
<dbReference type="InterPro" id="IPR036390">
    <property type="entry name" value="WH_DNA-bd_sf"/>
</dbReference>
<evidence type="ECO:0000256" key="3">
    <source>
        <dbReference type="ARBA" id="ARBA00023163"/>
    </source>
</evidence>
<keyword evidence="3" id="KW-0804">Transcription</keyword>
<dbReference type="SUPFAM" id="SSF48008">
    <property type="entry name" value="GntR ligand-binding domain-like"/>
    <property type="match status" value="1"/>
</dbReference>
<evidence type="ECO:0000313" key="6">
    <source>
        <dbReference type="Proteomes" id="UP000464787"/>
    </source>
</evidence>
<dbReference type="GO" id="GO:0003677">
    <property type="term" value="F:DNA binding"/>
    <property type="evidence" value="ECO:0007669"/>
    <property type="project" value="UniProtKB-KW"/>
</dbReference>
<evidence type="ECO:0000313" key="5">
    <source>
        <dbReference type="EMBL" id="QHI99479.1"/>
    </source>
</evidence>
<dbReference type="KEGG" id="xyk:GT347_16745"/>
<dbReference type="CDD" id="cd07377">
    <property type="entry name" value="WHTH_GntR"/>
    <property type="match status" value="1"/>
</dbReference>
<reference evidence="5 6" key="1">
    <citation type="submission" date="2020-01" db="EMBL/GenBank/DDBJ databases">
        <title>Genome sequencing of strain KACC 21265.</title>
        <authorList>
            <person name="Heo J."/>
            <person name="Kim S.-J."/>
            <person name="Kim J.-S."/>
            <person name="Hong S.-B."/>
            <person name="Kwon S.-W."/>
        </authorList>
    </citation>
    <scope>NUCLEOTIDE SEQUENCE [LARGE SCALE GENOMIC DNA]</scope>
    <source>
        <strain evidence="5 6">KACC 21265</strain>
    </source>
</reference>
<dbReference type="EMBL" id="CP047650">
    <property type="protein sequence ID" value="QHI99479.1"/>
    <property type="molecule type" value="Genomic_DNA"/>
</dbReference>
<dbReference type="Pfam" id="PF00392">
    <property type="entry name" value="GntR"/>
    <property type="match status" value="1"/>
</dbReference>
<dbReference type="RefSeq" id="WP_160553292.1">
    <property type="nucleotide sequence ID" value="NZ_CP047650.1"/>
</dbReference>
<evidence type="ECO:0000256" key="2">
    <source>
        <dbReference type="ARBA" id="ARBA00023125"/>
    </source>
</evidence>
<accession>A0A857J8V1</accession>
<dbReference type="InterPro" id="IPR036388">
    <property type="entry name" value="WH-like_DNA-bd_sf"/>
</dbReference>
<dbReference type="InterPro" id="IPR008920">
    <property type="entry name" value="TF_FadR/GntR_C"/>
</dbReference>
<dbReference type="PROSITE" id="PS50949">
    <property type="entry name" value="HTH_GNTR"/>
    <property type="match status" value="1"/>
</dbReference>
<gene>
    <name evidence="5" type="ORF">GT347_16745</name>
</gene>
<name>A0A857J8V1_9BURK</name>
<feature type="domain" description="HTH gntR-type" evidence="4">
    <location>
        <begin position="24"/>
        <end position="90"/>
    </location>
</feature>
<dbReference type="GO" id="GO:0003700">
    <property type="term" value="F:DNA-binding transcription factor activity"/>
    <property type="evidence" value="ECO:0007669"/>
    <property type="project" value="InterPro"/>
</dbReference>
<dbReference type="SMART" id="SM00895">
    <property type="entry name" value="FCD"/>
    <property type="match status" value="1"/>
</dbReference>
<dbReference type="PANTHER" id="PTHR43537:SF24">
    <property type="entry name" value="GLUCONATE OPERON TRANSCRIPTIONAL REPRESSOR"/>
    <property type="match status" value="1"/>
</dbReference>
<keyword evidence="6" id="KW-1185">Reference proteome</keyword>
<proteinExistence type="predicted"/>
<dbReference type="PANTHER" id="PTHR43537">
    <property type="entry name" value="TRANSCRIPTIONAL REGULATOR, GNTR FAMILY"/>
    <property type="match status" value="1"/>
</dbReference>
<dbReference type="AlphaFoldDB" id="A0A857J8V1"/>
<protein>
    <submittedName>
        <fullName evidence="5">FCD domain-containing protein</fullName>
    </submittedName>
</protein>
<keyword evidence="2" id="KW-0238">DNA-binding</keyword>
<dbReference type="SMART" id="SM00345">
    <property type="entry name" value="HTH_GNTR"/>
    <property type="match status" value="1"/>
</dbReference>
<dbReference type="Gene3D" id="1.20.120.530">
    <property type="entry name" value="GntR ligand-binding domain-like"/>
    <property type="match status" value="1"/>
</dbReference>
<dbReference type="Proteomes" id="UP000464787">
    <property type="component" value="Chromosome"/>
</dbReference>
<keyword evidence="1" id="KW-0805">Transcription regulation</keyword>
<dbReference type="Pfam" id="PF07729">
    <property type="entry name" value="FCD"/>
    <property type="match status" value="1"/>
</dbReference>